<feature type="transmembrane region" description="Helical" evidence="1">
    <location>
        <begin position="229"/>
        <end position="252"/>
    </location>
</feature>
<evidence type="ECO:0000256" key="1">
    <source>
        <dbReference type="SAM" id="Phobius"/>
    </source>
</evidence>
<feature type="transmembrane region" description="Helical" evidence="1">
    <location>
        <begin position="193"/>
        <end position="213"/>
    </location>
</feature>
<keyword evidence="1" id="KW-0812">Transmembrane</keyword>
<dbReference type="AlphaFoldDB" id="A0A4V4J7Y8"/>
<evidence type="ECO:0008006" key="4">
    <source>
        <dbReference type="Google" id="ProtNLM"/>
    </source>
</evidence>
<evidence type="ECO:0000313" key="3">
    <source>
        <dbReference type="Proteomes" id="UP000308953"/>
    </source>
</evidence>
<proteinExistence type="predicted"/>
<evidence type="ECO:0000313" key="2">
    <source>
        <dbReference type="EMBL" id="THX37838.1"/>
    </source>
</evidence>
<gene>
    <name evidence="2" type="ORF">D6D10_05565</name>
</gene>
<keyword evidence="1" id="KW-1133">Transmembrane helix</keyword>
<comment type="caution">
    <text evidence="2">The sequence shown here is derived from an EMBL/GenBank/DDBJ whole genome shotgun (WGS) entry which is preliminary data.</text>
</comment>
<dbReference type="PANTHER" id="PTHR35179">
    <property type="entry name" value="PROTEIN CBG02620"/>
    <property type="match status" value="1"/>
</dbReference>
<dbReference type="PANTHER" id="PTHR35179:SF1">
    <property type="entry name" value="INTEGRAL MEMBRANE PROTEIN"/>
    <property type="match status" value="1"/>
</dbReference>
<dbReference type="EMBL" id="QZAV01000119">
    <property type="protein sequence ID" value="THX37838.1"/>
    <property type="molecule type" value="Genomic_DNA"/>
</dbReference>
<feature type="transmembrane region" description="Helical" evidence="1">
    <location>
        <begin position="29"/>
        <end position="48"/>
    </location>
</feature>
<name>A0A4V4J7Y8_AURPU</name>
<dbReference type="Proteomes" id="UP000308953">
    <property type="component" value="Unassembled WGS sequence"/>
</dbReference>
<feature type="transmembrane region" description="Helical" evidence="1">
    <location>
        <begin position="69"/>
        <end position="89"/>
    </location>
</feature>
<feature type="transmembrane region" description="Helical" evidence="1">
    <location>
        <begin position="150"/>
        <end position="173"/>
    </location>
</feature>
<feature type="transmembrane region" description="Helical" evidence="1">
    <location>
        <begin position="116"/>
        <end position="138"/>
    </location>
</feature>
<keyword evidence="1" id="KW-0472">Membrane</keyword>
<accession>A0A4V4J7Y8</accession>
<reference evidence="2 3" key="1">
    <citation type="submission" date="2018-10" db="EMBL/GenBank/DDBJ databases">
        <title>Fifty Aureobasidium pullulans genomes reveal a recombining polyextremotolerant generalist.</title>
        <authorList>
            <person name="Gostincar C."/>
            <person name="Turk M."/>
            <person name="Zajc J."/>
            <person name="Gunde-Cimerman N."/>
        </authorList>
    </citation>
    <scope>NUCLEOTIDE SEQUENCE [LARGE SCALE GENOMIC DNA]</scope>
    <source>
        <strain evidence="2 3">EXF-9785</strain>
    </source>
</reference>
<sequence>MANETDEMQGGGFLVSKNFEAKAPSASEMNVISIIFGFGLAVAMFTAATAGQQTLDARRRGKMFTTYTIMIWAEWISAMCIGLITYMWLSGAIKARLVFLSSVLCAHKLIYRYDSFWVFFFILFFWTISLQCILQIIINRISVLMVRKNAVRLKIIVCLLTLVINISAFLVWLPALLQINETWMTINVHWDRAEKACFLVMDGGLNAYFIYLVRTKLIANGLQKYNRLFYFNISMSMLSLSLDCILIGSIFLPGPYVNVQFYTLTYLLKLYIEMNITILIGKIVKSTTTISFGASKAAPLSATNDYQLNIMARRNGRMRLPDEELAKDNSTFTVEERITKTVDTDITHD</sequence>
<feature type="transmembrane region" description="Helical" evidence="1">
    <location>
        <begin position="264"/>
        <end position="284"/>
    </location>
</feature>
<organism evidence="2 3">
    <name type="scientific">Aureobasidium pullulans</name>
    <name type="common">Black yeast</name>
    <name type="synonym">Pullularia pullulans</name>
    <dbReference type="NCBI Taxonomy" id="5580"/>
    <lineage>
        <taxon>Eukaryota</taxon>
        <taxon>Fungi</taxon>
        <taxon>Dikarya</taxon>
        <taxon>Ascomycota</taxon>
        <taxon>Pezizomycotina</taxon>
        <taxon>Dothideomycetes</taxon>
        <taxon>Dothideomycetidae</taxon>
        <taxon>Dothideales</taxon>
        <taxon>Saccotheciaceae</taxon>
        <taxon>Aureobasidium</taxon>
    </lineage>
</organism>
<protein>
    <recommendedName>
        <fullName evidence="4">Integral membrane protein</fullName>
    </recommendedName>
</protein>